<proteinExistence type="predicted"/>
<accession>A0A3B1E0E5</accession>
<organism evidence="4">
    <name type="scientific">hydrothermal vent metagenome</name>
    <dbReference type="NCBI Taxonomy" id="652676"/>
    <lineage>
        <taxon>unclassified sequences</taxon>
        <taxon>metagenomes</taxon>
        <taxon>ecological metagenomes</taxon>
    </lineage>
</organism>
<dbReference type="InterPro" id="IPR027417">
    <property type="entry name" value="P-loop_NTPase"/>
</dbReference>
<dbReference type="InterPro" id="IPR001482">
    <property type="entry name" value="T2SS/T4SS_dom"/>
</dbReference>
<name>A0A3B1E0E5_9ZZZZ</name>
<keyword evidence="1" id="KW-0547">Nucleotide-binding</keyword>
<feature type="non-terminal residue" evidence="4">
    <location>
        <position position="1"/>
    </location>
</feature>
<dbReference type="GO" id="GO:0016887">
    <property type="term" value="F:ATP hydrolysis activity"/>
    <property type="evidence" value="ECO:0007669"/>
    <property type="project" value="TreeGrafter"/>
</dbReference>
<dbReference type="Pfam" id="PF00437">
    <property type="entry name" value="T2SSE"/>
    <property type="match status" value="1"/>
</dbReference>
<sequence>SAVIGVVAQRLIRKLCSECKEAYVPSAEIKDMFCAEGFLVEDISLMKPVGCESCLQTGYSGRTAIYEMINITEDIRQIILKNPSERNINELAGRQGTKSLRQSGLQRVLDQITSLEEVLNITIMDEQ</sequence>
<dbReference type="EMBL" id="UOGJ01000023">
    <property type="protein sequence ID" value="VAX35007.1"/>
    <property type="molecule type" value="Genomic_DNA"/>
</dbReference>
<keyword evidence="2" id="KW-0067">ATP-binding</keyword>
<feature type="domain" description="Bacterial type II secretion system protein E" evidence="3">
    <location>
        <begin position="1"/>
        <end position="119"/>
    </location>
</feature>
<dbReference type="SUPFAM" id="SSF52540">
    <property type="entry name" value="P-loop containing nucleoside triphosphate hydrolases"/>
    <property type="match status" value="1"/>
</dbReference>
<dbReference type="GO" id="GO:0005524">
    <property type="term" value="F:ATP binding"/>
    <property type="evidence" value="ECO:0007669"/>
    <property type="project" value="UniProtKB-KW"/>
</dbReference>
<gene>
    <name evidence="4" type="ORF">MNBD_UNCLBAC01-1879</name>
</gene>
<reference evidence="4" key="1">
    <citation type="submission" date="2018-06" db="EMBL/GenBank/DDBJ databases">
        <authorList>
            <person name="Zhirakovskaya E."/>
        </authorList>
    </citation>
    <scope>NUCLEOTIDE SEQUENCE</scope>
</reference>
<protein>
    <submittedName>
        <fullName evidence="4">Type IV fimbrial assembly, ATPase PilB</fullName>
    </submittedName>
</protein>
<evidence type="ECO:0000256" key="1">
    <source>
        <dbReference type="ARBA" id="ARBA00022741"/>
    </source>
</evidence>
<dbReference type="GO" id="GO:0005886">
    <property type="term" value="C:plasma membrane"/>
    <property type="evidence" value="ECO:0007669"/>
    <property type="project" value="TreeGrafter"/>
</dbReference>
<evidence type="ECO:0000259" key="3">
    <source>
        <dbReference type="Pfam" id="PF00437"/>
    </source>
</evidence>
<dbReference type="Gene3D" id="3.40.50.300">
    <property type="entry name" value="P-loop containing nucleotide triphosphate hydrolases"/>
    <property type="match status" value="1"/>
</dbReference>
<evidence type="ECO:0000256" key="2">
    <source>
        <dbReference type="ARBA" id="ARBA00022840"/>
    </source>
</evidence>
<dbReference type="PANTHER" id="PTHR30258:SF1">
    <property type="entry name" value="PROTEIN TRANSPORT PROTEIN HOFB HOMOLOG"/>
    <property type="match status" value="1"/>
</dbReference>
<dbReference type="PANTHER" id="PTHR30258">
    <property type="entry name" value="TYPE II SECRETION SYSTEM PROTEIN GSPE-RELATED"/>
    <property type="match status" value="1"/>
</dbReference>
<dbReference type="AlphaFoldDB" id="A0A3B1E0E5"/>
<evidence type="ECO:0000313" key="4">
    <source>
        <dbReference type="EMBL" id="VAX35007.1"/>
    </source>
</evidence>